<sequence>MVHALAAGGLEDPAKEVLYREYIGLAEALRESVRLAEQDLNVAEEVQESDLPIPASPRQPIPTQWFLRRVTELPELVEIVRSASEEELWCRVGGPEAKLILAAVQNNLITGVVERAQTEELGGDPHNFNLSQAPIISPFADEIARTAAPPYLPPPPEYLPAPPTYEDNCLRPNFLGLAEGLEQIEREESPLEYMTATGEILEDPHSNQLGE</sequence>
<dbReference type="GeneID" id="24102169"/>
<gene>
    <name evidence="1" type="ORF">FIBRA_09617</name>
</gene>
<keyword evidence="2" id="KW-1185">Reference proteome</keyword>
<dbReference type="HOGENOM" id="CLU_087658_0_0_1"/>
<dbReference type="RefSeq" id="XP_012177290.1">
    <property type="nucleotide sequence ID" value="XM_012321900.1"/>
</dbReference>
<dbReference type="EMBL" id="HE797726">
    <property type="protein sequence ID" value="CCM07269.1"/>
    <property type="molecule type" value="Genomic_DNA"/>
</dbReference>
<accession>J7S6Q9</accession>
<dbReference type="AlphaFoldDB" id="J7S6Q9"/>
<evidence type="ECO:0000313" key="2">
    <source>
        <dbReference type="Proteomes" id="UP000006352"/>
    </source>
</evidence>
<dbReference type="Proteomes" id="UP000006352">
    <property type="component" value="Unassembled WGS sequence"/>
</dbReference>
<protein>
    <submittedName>
        <fullName evidence="1">Uncharacterized protein</fullName>
    </submittedName>
</protein>
<name>J7S6Q9_9APHY</name>
<proteinExistence type="predicted"/>
<organism evidence="1 2">
    <name type="scientific">Fibroporia radiculosa</name>
    <dbReference type="NCBI Taxonomy" id="599839"/>
    <lineage>
        <taxon>Eukaryota</taxon>
        <taxon>Fungi</taxon>
        <taxon>Dikarya</taxon>
        <taxon>Basidiomycota</taxon>
        <taxon>Agaricomycotina</taxon>
        <taxon>Agaricomycetes</taxon>
        <taxon>Polyporales</taxon>
        <taxon>Fibroporiaceae</taxon>
        <taxon>Fibroporia</taxon>
    </lineage>
</organism>
<reference evidence="1 2" key="1">
    <citation type="journal article" date="2012" name="Appl. Environ. Microbiol.">
        <title>Short-read sequencing for genomic analysis of the brown rot fungus Fibroporia radiculosa.</title>
        <authorList>
            <person name="Tang J.D."/>
            <person name="Perkins A.D."/>
            <person name="Sonstegard T.S."/>
            <person name="Schroeder S.G."/>
            <person name="Burgess S.C."/>
            <person name="Diehl S.V."/>
        </authorList>
    </citation>
    <scope>NUCLEOTIDE SEQUENCE [LARGE SCALE GENOMIC DNA]</scope>
    <source>
        <strain evidence="1 2">TFFH 294</strain>
    </source>
</reference>
<evidence type="ECO:0000313" key="1">
    <source>
        <dbReference type="EMBL" id="CCM07269.1"/>
    </source>
</evidence>
<dbReference type="InParanoid" id="J7S6Q9"/>